<proteinExistence type="predicted"/>
<sequence length="241" mass="25811">MAEAIPTGFDEFEVEPGVARRGDVLTVSGRVTAGGSAVGAGMVRVEFDVGGGPEYRIVDAIDGDGRFRVGVLTVETGEWSASYKQTDGRYAACRSEAVRVEVWAQGRPLPGGKSIKLVRTDFTDADGWASLMRAIEREWYGSVADVEVVDDPEFSGLTAEELMGRLPGGSLPRMLVVADTRALATGGHELLGLDLRDEPGRPMRFTADVLVEVQVNLDLANMDFSDFADSAGPDGIHRGFD</sequence>
<keyword evidence="3" id="KW-1185">Reference proteome</keyword>
<feature type="domain" description="DUF6924" evidence="1">
    <location>
        <begin position="116"/>
        <end position="240"/>
    </location>
</feature>
<comment type="caution">
    <text evidence="2">The sequence shown here is derived from an EMBL/GenBank/DDBJ whole genome shotgun (WGS) entry which is preliminary data.</text>
</comment>
<gene>
    <name evidence="2" type="ORF">GCM10010439_14350</name>
</gene>
<dbReference type="EMBL" id="BAAATZ010000006">
    <property type="protein sequence ID" value="GAA2722249.1"/>
    <property type="molecule type" value="Genomic_DNA"/>
</dbReference>
<evidence type="ECO:0000313" key="3">
    <source>
        <dbReference type="Proteomes" id="UP001501842"/>
    </source>
</evidence>
<evidence type="ECO:0000313" key="2">
    <source>
        <dbReference type="EMBL" id="GAA2722249.1"/>
    </source>
</evidence>
<dbReference type="Proteomes" id="UP001501842">
    <property type="component" value="Unassembled WGS sequence"/>
</dbReference>
<dbReference type="RefSeq" id="WP_344449414.1">
    <property type="nucleotide sequence ID" value="NZ_BAAATZ010000006.1"/>
</dbReference>
<name>A0ABN3U091_9ACTN</name>
<reference evidence="2 3" key="1">
    <citation type="journal article" date="2019" name="Int. J. Syst. Evol. Microbiol.">
        <title>The Global Catalogue of Microorganisms (GCM) 10K type strain sequencing project: providing services to taxonomists for standard genome sequencing and annotation.</title>
        <authorList>
            <consortium name="The Broad Institute Genomics Platform"/>
            <consortium name="The Broad Institute Genome Sequencing Center for Infectious Disease"/>
            <person name="Wu L."/>
            <person name="Ma J."/>
        </authorList>
    </citation>
    <scope>NUCLEOTIDE SEQUENCE [LARGE SCALE GENOMIC DNA]</scope>
    <source>
        <strain evidence="2 3">JCM 8201</strain>
    </source>
</reference>
<dbReference type="InterPro" id="IPR053832">
    <property type="entry name" value="DUF6924"/>
</dbReference>
<dbReference type="Pfam" id="PF21962">
    <property type="entry name" value="DUF6924"/>
    <property type="match status" value="1"/>
</dbReference>
<protein>
    <recommendedName>
        <fullName evidence="1">DUF6924 domain-containing protein</fullName>
    </recommendedName>
</protein>
<evidence type="ECO:0000259" key="1">
    <source>
        <dbReference type="Pfam" id="PF21962"/>
    </source>
</evidence>
<organism evidence="2 3">
    <name type="scientific">Actinocorallia aurantiaca</name>
    <dbReference type="NCBI Taxonomy" id="46204"/>
    <lineage>
        <taxon>Bacteria</taxon>
        <taxon>Bacillati</taxon>
        <taxon>Actinomycetota</taxon>
        <taxon>Actinomycetes</taxon>
        <taxon>Streptosporangiales</taxon>
        <taxon>Thermomonosporaceae</taxon>
        <taxon>Actinocorallia</taxon>
    </lineage>
</organism>
<accession>A0ABN3U091</accession>